<evidence type="ECO:0000313" key="1">
    <source>
        <dbReference type="EMBL" id="GAG26436.1"/>
    </source>
</evidence>
<feature type="non-terminal residue" evidence="1">
    <location>
        <position position="62"/>
    </location>
</feature>
<gene>
    <name evidence="1" type="ORF">S01H1_53759</name>
</gene>
<organism evidence="1">
    <name type="scientific">marine sediment metagenome</name>
    <dbReference type="NCBI Taxonomy" id="412755"/>
    <lineage>
        <taxon>unclassified sequences</taxon>
        <taxon>metagenomes</taxon>
        <taxon>ecological metagenomes</taxon>
    </lineage>
</organism>
<protein>
    <submittedName>
        <fullName evidence="1">Uncharacterized protein</fullName>
    </submittedName>
</protein>
<dbReference type="EMBL" id="BARS01034828">
    <property type="protein sequence ID" value="GAG26436.1"/>
    <property type="molecule type" value="Genomic_DNA"/>
</dbReference>
<dbReference type="AlphaFoldDB" id="X0XNA3"/>
<sequence length="62" mass="6728">MEKKILEWFANGETGTSSEAMAFAAAGIANKSSFGNSTPSDPSDFNRCLKLINQVPEVKDKF</sequence>
<comment type="caution">
    <text evidence="1">The sequence shown here is derived from an EMBL/GenBank/DDBJ whole genome shotgun (WGS) entry which is preliminary data.</text>
</comment>
<accession>X0XNA3</accession>
<name>X0XNA3_9ZZZZ</name>
<proteinExistence type="predicted"/>
<reference evidence="1" key="1">
    <citation type="journal article" date="2014" name="Front. Microbiol.">
        <title>High frequency of phylogenetically diverse reductive dehalogenase-homologous genes in deep subseafloor sedimentary metagenomes.</title>
        <authorList>
            <person name="Kawai M."/>
            <person name="Futagami T."/>
            <person name="Toyoda A."/>
            <person name="Takaki Y."/>
            <person name="Nishi S."/>
            <person name="Hori S."/>
            <person name="Arai W."/>
            <person name="Tsubouchi T."/>
            <person name="Morono Y."/>
            <person name="Uchiyama I."/>
            <person name="Ito T."/>
            <person name="Fujiyama A."/>
            <person name="Inagaki F."/>
            <person name="Takami H."/>
        </authorList>
    </citation>
    <scope>NUCLEOTIDE SEQUENCE</scope>
    <source>
        <strain evidence="1">Expedition CK06-06</strain>
    </source>
</reference>